<evidence type="ECO:0000313" key="16">
    <source>
        <dbReference type="Proteomes" id="UP000315700"/>
    </source>
</evidence>
<feature type="binding site" evidence="12">
    <location>
        <position position="222"/>
    </location>
    <ligand>
        <name>[4Fe-4S] cluster</name>
        <dbReference type="ChEBI" id="CHEBI:49883"/>
    </ligand>
</feature>
<sequence>MRSEMSTSPSPKPRICKAPRESQAARATRTLNVAGVLADTYANATCALRHNSAFQLLAATILSAQCTDERVNMVTPELFREYPTPQALAEARQEDVERIVQSTGFFRAKANSLRGMAQGLVERFDGKVPRSLEDLVTLPGVGRKTANVVLGTVYGIASGVVVDTHVTRITNLLALTTHRDAVKIELDLMKLLPETEWVDFSHRLIHHGRKICIARRPKCTECPLLPLCPRVGLPELGVTGSDGPAAAKKTSKK</sequence>
<dbReference type="PANTHER" id="PTHR10359">
    <property type="entry name" value="A/G-SPECIFIC ADENINE GLYCOSYLASE/ENDONUCLEASE III"/>
    <property type="match status" value="1"/>
</dbReference>
<keyword evidence="16" id="KW-1185">Reference proteome</keyword>
<dbReference type="SMART" id="SM00525">
    <property type="entry name" value="FES"/>
    <property type="match status" value="1"/>
</dbReference>
<evidence type="ECO:0000256" key="2">
    <source>
        <dbReference type="ARBA" id="ARBA00022485"/>
    </source>
</evidence>
<dbReference type="PROSITE" id="PS01155">
    <property type="entry name" value="ENDONUCLEASE_III_2"/>
    <property type="match status" value="1"/>
</dbReference>
<feature type="binding site" evidence="12">
    <location>
        <position position="228"/>
    </location>
    <ligand>
        <name>[4Fe-4S] cluster</name>
        <dbReference type="ChEBI" id="CHEBI:49883"/>
    </ligand>
</feature>
<evidence type="ECO:0000256" key="5">
    <source>
        <dbReference type="ARBA" id="ARBA00022801"/>
    </source>
</evidence>
<dbReference type="FunCoup" id="A0A517S9L7">
    <property type="interactions" value="377"/>
</dbReference>
<dbReference type="InterPro" id="IPR005759">
    <property type="entry name" value="Nth"/>
</dbReference>
<evidence type="ECO:0000256" key="6">
    <source>
        <dbReference type="ARBA" id="ARBA00023004"/>
    </source>
</evidence>
<comment type="cofactor">
    <cofactor evidence="12">
        <name>[4Fe-4S] cluster</name>
        <dbReference type="ChEBI" id="CHEBI:49883"/>
    </cofactor>
    <text evidence="12">Binds 1 [4Fe-4S] cluster.</text>
</comment>
<evidence type="ECO:0000256" key="13">
    <source>
        <dbReference type="SAM" id="MobiDB-lite"/>
    </source>
</evidence>
<keyword evidence="3 12" id="KW-0479">Metal-binding</keyword>
<evidence type="ECO:0000313" key="15">
    <source>
        <dbReference type="EMBL" id="QDT52830.1"/>
    </source>
</evidence>
<organism evidence="15 16">
    <name type="scientific">Caulifigura coniformis</name>
    <dbReference type="NCBI Taxonomy" id="2527983"/>
    <lineage>
        <taxon>Bacteria</taxon>
        <taxon>Pseudomonadati</taxon>
        <taxon>Planctomycetota</taxon>
        <taxon>Planctomycetia</taxon>
        <taxon>Planctomycetales</taxon>
        <taxon>Planctomycetaceae</taxon>
        <taxon>Caulifigura</taxon>
    </lineage>
</organism>
<dbReference type="Gene3D" id="1.10.340.30">
    <property type="entry name" value="Hypothetical protein, domain 2"/>
    <property type="match status" value="1"/>
</dbReference>
<dbReference type="GO" id="GO:0019104">
    <property type="term" value="F:DNA N-glycosylase activity"/>
    <property type="evidence" value="ECO:0007669"/>
    <property type="project" value="UniProtKB-UniRule"/>
</dbReference>
<keyword evidence="11 12" id="KW-0326">Glycosidase</keyword>
<dbReference type="GO" id="GO:0006285">
    <property type="term" value="P:base-excision repair, AP site formation"/>
    <property type="evidence" value="ECO:0007669"/>
    <property type="project" value="TreeGrafter"/>
</dbReference>
<dbReference type="InterPro" id="IPR000445">
    <property type="entry name" value="HhH_motif"/>
</dbReference>
<dbReference type="HAMAP" id="MF_00942">
    <property type="entry name" value="Nth"/>
    <property type="match status" value="1"/>
</dbReference>
<gene>
    <name evidence="15" type="primary">pdg</name>
    <name evidence="12" type="synonym">nth</name>
    <name evidence="15" type="ORF">Pan44_08430</name>
</gene>
<dbReference type="FunFam" id="1.10.1670.10:FF:000001">
    <property type="entry name" value="Endonuclease III"/>
    <property type="match status" value="1"/>
</dbReference>
<feature type="domain" description="HhH-GPD" evidence="14">
    <location>
        <begin position="62"/>
        <end position="210"/>
    </location>
</feature>
<dbReference type="GO" id="GO:0003677">
    <property type="term" value="F:DNA binding"/>
    <property type="evidence" value="ECO:0007669"/>
    <property type="project" value="UniProtKB-UniRule"/>
</dbReference>
<dbReference type="KEGG" id="ccos:Pan44_08430"/>
<dbReference type="SMART" id="SM00478">
    <property type="entry name" value="ENDO3c"/>
    <property type="match status" value="1"/>
</dbReference>
<evidence type="ECO:0000256" key="3">
    <source>
        <dbReference type="ARBA" id="ARBA00022723"/>
    </source>
</evidence>
<evidence type="ECO:0000256" key="10">
    <source>
        <dbReference type="ARBA" id="ARBA00023239"/>
    </source>
</evidence>
<keyword evidence="4 12" id="KW-0227">DNA damage</keyword>
<dbReference type="InterPro" id="IPR004035">
    <property type="entry name" value="Endouclease-III_FeS-bd_BS"/>
</dbReference>
<feature type="region of interest" description="Disordered" evidence="13">
    <location>
        <begin position="1"/>
        <end position="22"/>
    </location>
</feature>
<evidence type="ECO:0000256" key="1">
    <source>
        <dbReference type="ARBA" id="ARBA00008343"/>
    </source>
</evidence>
<protein>
    <recommendedName>
        <fullName evidence="12">Endonuclease III</fullName>
        <ecNumber evidence="12">4.2.99.18</ecNumber>
    </recommendedName>
    <alternativeName>
        <fullName evidence="12">DNA-(apurinic or apyrimidinic site) lyase</fullName>
    </alternativeName>
</protein>
<dbReference type="InterPro" id="IPR011257">
    <property type="entry name" value="DNA_glycosylase"/>
</dbReference>
<dbReference type="CDD" id="cd00056">
    <property type="entry name" value="ENDO3c"/>
    <property type="match status" value="1"/>
</dbReference>
<dbReference type="Proteomes" id="UP000315700">
    <property type="component" value="Chromosome"/>
</dbReference>
<dbReference type="Gene3D" id="1.10.1670.10">
    <property type="entry name" value="Helix-hairpin-Helix base-excision DNA repair enzymes (C-terminal)"/>
    <property type="match status" value="1"/>
</dbReference>
<evidence type="ECO:0000256" key="9">
    <source>
        <dbReference type="ARBA" id="ARBA00023204"/>
    </source>
</evidence>
<reference evidence="15 16" key="1">
    <citation type="submission" date="2019-02" db="EMBL/GenBank/DDBJ databases">
        <title>Deep-cultivation of Planctomycetes and their phenomic and genomic characterization uncovers novel biology.</title>
        <authorList>
            <person name="Wiegand S."/>
            <person name="Jogler M."/>
            <person name="Boedeker C."/>
            <person name="Pinto D."/>
            <person name="Vollmers J."/>
            <person name="Rivas-Marin E."/>
            <person name="Kohn T."/>
            <person name="Peeters S.H."/>
            <person name="Heuer A."/>
            <person name="Rast P."/>
            <person name="Oberbeckmann S."/>
            <person name="Bunk B."/>
            <person name="Jeske O."/>
            <person name="Meyerdierks A."/>
            <person name="Storesund J.E."/>
            <person name="Kallscheuer N."/>
            <person name="Luecker S."/>
            <person name="Lage O.M."/>
            <person name="Pohl T."/>
            <person name="Merkel B.J."/>
            <person name="Hornburger P."/>
            <person name="Mueller R.-W."/>
            <person name="Bruemmer F."/>
            <person name="Labrenz M."/>
            <person name="Spormann A.M."/>
            <person name="Op den Camp H."/>
            <person name="Overmann J."/>
            <person name="Amann R."/>
            <person name="Jetten M.S.M."/>
            <person name="Mascher T."/>
            <person name="Medema M.H."/>
            <person name="Devos D.P."/>
            <person name="Kaster A.-K."/>
            <person name="Ovreas L."/>
            <person name="Rohde M."/>
            <person name="Galperin M.Y."/>
            <person name="Jogler C."/>
        </authorList>
    </citation>
    <scope>NUCLEOTIDE SEQUENCE [LARGE SCALE GENOMIC DNA]</scope>
    <source>
        <strain evidence="15 16">Pan44</strain>
    </source>
</reference>
<comment type="similarity">
    <text evidence="1 12">Belongs to the Nth/MutY family.</text>
</comment>
<dbReference type="AlphaFoldDB" id="A0A517S9L7"/>
<dbReference type="NCBIfam" id="TIGR01083">
    <property type="entry name" value="nth"/>
    <property type="match status" value="1"/>
</dbReference>
<comment type="catalytic activity">
    <reaction evidence="12">
        <text>2'-deoxyribonucleotide-(2'-deoxyribose 5'-phosphate)-2'-deoxyribonucleotide-DNA = a 3'-end 2'-deoxyribonucleotide-(2,3-dehydro-2,3-deoxyribose 5'-phosphate)-DNA + a 5'-end 5'-phospho-2'-deoxyribonucleoside-DNA + H(+)</text>
        <dbReference type="Rhea" id="RHEA:66592"/>
        <dbReference type="Rhea" id="RHEA-COMP:13180"/>
        <dbReference type="Rhea" id="RHEA-COMP:16897"/>
        <dbReference type="Rhea" id="RHEA-COMP:17067"/>
        <dbReference type="ChEBI" id="CHEBI:15378"/>
        <dbReference type="ChEBI" id="CHEBI:136412"/>
        <dbReference type="ChEBI" id="CHEBI:157695"/>
        <dbReference type="ChEBI" id="CHEBI:167181"/>
        <dbReference type="EC" id="4.2.99.18"/>
    </reaction>
</comment>
<dbReference type="SUPFAM" id="SSF48150">
    <property type="entry name" value="DNA-glycosylase"/>
    <property type="match status" value="1"/>
</dbReference>
<dbReference type="EC" id="4.2.99.18" evidence="12"/>
<accession>A0A517S9L7</accession>
<dbReference type="InterPro" id="IPR004036">
    <property type="entry name" value="Endonuclease-III-like_CS2"/>
</dbReference>
<feature type="binding site" evidence="12">
    <location>
        <position position="212"/>
    </location>
    <ligand>
        <name>[4Fe-4S] cluster</name>
        <dbReference type="ChEBI" id="CHEBI:49883"/>
    </ligand>
</feature>
<keyword evidence="7 12" id="KW-0411">Iron-sulfur</keyword>
<dbReference type="PROSITE" id="PS00764">
    <property type="entry name" value="ENDONUCLEASE_III_1"/>
    <property type="match status" value="1"/>
</dbReference>
<dbReference type="InParanoid" id="A0A517S9L7"/>
<evidence type="ECO:0000256" key="8">
    <source>
        <dbReference type="ARBA" id="ARBA00023125"/>
    </source>
</evidence>
<name>A0A517S9L7_9PLAN</name>
<dbReference type="GO" id="GO:0051539">
    <property type="term" value="F:4 iron, 4 sulfur cluster binding"/>
    <property type="evidence" value="ECO:0007669"/>
    <property type="project" value="UniProtKB-UniRule"/>
</dbReference>
<dbReference type="FunFam" id="1.10.340.30:FF:000001">
    <property type="entry name" value="Endonuclease III"/>
    <property type="match status" value="1"/>
</dbReference>
<evidence type="ECO:0000259" key="14">
    <source>
        <dbReference type="SMART" id="SM00478"/>
    </source>
</evidence>
<dbReference type="GO" id="GO:0140078">
    <property type="term" value="F:class I DNA-(apurinic or apyrimidinic site) endonuclease activity"/>
    <property type="evidence" value="ECO:0007669"/>
    <property type="project" value="UniProtKB-EC"/>
</dbReference>
<comment type="function">
    <text evidence="12">DNA repair enzyme that has both DNA N-glycosylase activity and AP-lyase activity. The DNA N-glycosylase activity releases various damaged pyrimidines from DNA by cleaving the N-glycosidic bond, leaving an AP (apurinic/apyrimidinic) site. The AP-lyase activity cleaves the phosphodiester bond 3' to the AP site by a beta-elimination, leaving a 3'-terminal unsaturated sugar and a product with a terminal 5'-phosphate.</text>
</comment>
<dbReference type="InterPro" id="IPR003265">
    <property type="entry name" value="HhH-GPD_domain"/>
</dbReference>
<keyword evidence="2 12" id="KW-0004">4Fe-4S</keyword>
<dbReference type="GO" id="GO:0046872">
    <property type="term" value="F:metal ion binding"/>
    <property type="evidence" value="ECO:0007669"/>
    <property type="project" value="UniProtKB-KW"/>
</dbReference>
<dbReference type="InterPro" id="IPR023170">
    <property type="entry name" value="HhH_base_excis_C"/>
</dbReference>
<dbReference type="PANTHER" id="PTHR10359:SF18">
    <property type="entry name" value="ENDONUCLEASE III"/>
    <property type="match status" value="1"/>
</dbReference>
<dbReference type="EMBL" id="CP036271">
    <property type="protein sequence ID" value="QDT52830.1"/>
    <property type="molecule type" value="Genomic_DNA"/>
</dbReference>
<evidence type="ECO:0000256" key="12">
    <source>
        <dbReference type="HAMAP-Rule" id="MF_00942"/>
    </source>
</evidence>
<proteinExistence type="inferred from homology"/>
<keyword evidence="10 12" id="KW-0456">Lyase</keyword>
<dbReference type="InterPro" id="IPR003651">
    <property type="entry name" value="Endonuclease3_FeS-loop_motif"/>
</dbReference>
<evidence type="ECO:0000256" key="7">
    <source>
        <dbReference type="ARBA" id="ARBA00023014"/>
    </source>
</evidence>
<keyword evidence="6 12" id="KW-0408">Iron</keyword>
<evidence type="ECO:0000256" key="4">
    <source>
        <dbReference type="ARBA" id="ARBA00022763"/>
    </source>
</evidence>
<keyword evidence="8 12" id="KW-0238">DNA-binding</keyword>
<dbReference type="Pfam" id="PF00633">
    <property type="entry name" value="HHH"/>
    <property type="match status" value="1"/>
</dbReference>
<keyword evidence="9 12" id="KW-0234">DNA repair</keyword>
<feature type="binding site" evidence="12">
    <location>
        <position position="219"/>
    </location>
    <ligand>
        <name>[4Fe-4S] cluster</name>
        <dbReference type="ChEBI" id="CHEBI:49883"/>
    </ligand>
</feature>
<evidence type="ECO:0000256" key="11">
    <source>
        <dbReference type="ARBA" id="ARBA00023295"/>
    </source>
</evidence>
<dbReference type="Pfam" id="PF00730">
    <property type="entry name" value="HhH-GPD"/>
    <property type="match status" value="1"/>
</dbReference>
<keyword evidence="5 12" id="KW-0378">Hydrolase</keyword>